<keyword evidence="5" id="KW-1185">Reference proteome</keyword>
<dbReference type="Proteomes" id="UP000053647">
    <property type="component" value="Unassembled WGS sequence"/>
</dbReference>
<dbReference type="PROSITE" id="PS00109">
    <property type="entry name" value="PROTEIN_KINASE_TYR"/>
    <property type="match status" value="1"/>
</dbReference>
<keyword evidence="1" id="KW-0547">Nucleotide-binding</keyword>
<reference evidence="4 5" key="1">
    <citation type="submission" date="2014-06" db="EMBL/GenBank/DDBJ databases">
        <authorList>
            <consortium name="DOE Joint Genome Institute"/>
            <person name="Kuo A."/>
            <person name="Kohler A."/>
            <person name="Nagy L.G."/>
            <person name="Floudas D."/>
            <person name="Copeland A."/>
            <person name="Barry K.W."/>
            <person name="Cichocki N."/>
            <person name="Veneault-Fourrey C."/>
            <person name="LaButti K."/>
            <person name="Lindquist E.A."/>
            <person name="Lipzen A."/>
            <person name="Lundell T."/>
            <person name="Morin E."/>
            <person name="Murat C."/>
            <person name="Sun H."/>
            <person name="Tunlid A."/>
            <person name="Henrissat B."/>
            <person name="Grigoriev I.V."/>
            <person name="Hibbett D.S."/>
            <person name="Martin F."/>
            <person name="Nordberg H.P."/>
            <person name="Cantor M.N."/>
            <person name="Hua S.X."/>
        </authorList>
    </citation>
    <scope>NUCLEOTIDE SEQUENCE [LARGE SCALE GENOMIC DNA]</scope>
    <source>
        <strain evidence="4 5">ATCC 200175</strain>
    </source>
</reference>
<dbReference type="GO" id="GO:0004672">
    <property type="term" value="F:protein kinase activity"/>
    <property type="evidence" value="ECO:0007669"/>
    <property type="project" value="InterPro"/>
</dbReference>
<dbReference type="Gene3D" id="1.10.510.10">
    <property type="entry name" value="Transferase(Phosphotransferase) domain 1"/>
    <property type="match status" value="1"/>
</dbReference>
<dbReference type="Pfam" id="PF07714">
    <property type="entry name" value="PK_Tyr_Ser-Thr"/>
    <property type="match status" value="1"/>
</dbReference>
<dbReference type="EMBL" id="KN819392">
    <property type="protein sequence ID" value="KIJ10920.1"/>
    <property type="molecule type" value="Genomic_DNA"/>
</dbReference>
<name>A0A0C9T5D2_PAXIN</name>
<organism evidence="4 5">
    <name type="scientific">Paxillus involutus ATCC 200175</name>
    <dbReference type="NCBI Taxonomy" id="664439"/>
    <lineage>
        <taxon>Eukaryota</taxon>
        <taxon>Fungi</taxon>
        <taxon>Dikarya</taxon>
        <taxon>Basidiomycota</taxon>
        <taxon>Agaricomycotina</taxon>
        <taxon>Agaricomycetes</taxon>
        <taxon>Agaricomycetidae</taxon>
        <taxon>Boletales</taxon>
        <taxon>Paxilineae</taxon>
        <taxon>Paxillaceae</taxon>
        <taxon>Paxillus</taxon>
    </lineage>
</organism>
<dbReference type="OrthoDB" id="346907at2759"/>
<evidence type="ECO:0000256" key="2">
    <source>
        <dbReference type="ARBA" id="ARBA00022840"/>
    </source>
</evidence>
<evidence type="ECO:0000313" key="4">
    <source>
        <dbReference type="EMBL" id="KIJ10920.1"/>
    </source>
</evidence>
<dbReference type="GO" id="GO:0005524">
    <property type="term" value="F:ATP binding"/>
    <property type="evidence" value="ECO:0007669"/>
    <property type="project" value="UniProtKB-KW"/>
</dbReference>
<evidence type="ECO:0000256" key="1">
    <source>
        <dbReference type="ARBA" id="ARBA00022741"/>
    </source>
</evidence>
<dbReference type="HOGENOM" id="CLU_000288_7_18_1"/>
<evidence type="ECO:0000313" key="5">
    <source>
        <dbReference type="Proteomes" id="UP000053647"/>
    </source>
</evidence>
<dbReference type="PANTHER" id="PTHR44329:SF298">
    <property type="entry name" value="MIXED LINEAGE KINASE DOMAIN-LIKE PROTEIN"/>
    <property type="match status" value="1"/>
</dbReference>
<dbReference type="PANTHER" id="PTHR44329">
    <property type="entry name" value="SERINE/THREONINE-PROTEIN KINASE TNNI3K-RELATED"/>
    <property type="match status" value="1"/>
</dbReference>
<dbReference type="GO" id="GO:0097527">
    <property type="term" value="P:necroptotic signaling pathway"/>
    <property type="evidence" value="ECO:0007669"/>
    <property type="project" value="TreeGrafter"/>
</dbReference>
<evidence type="ECO:0000259" key="3">
    <source>
        <dbReference type="PROSITE" id="PS50011"/>
    </source>
</evidence>
<proteinExistence type="predicted"/>
<dbReference type="AlphaFoldDB" id="A0A0C9T5D2"/>
<protein>
    <recommendedName>
        <fullName evidence="3">Protein kinase domain-containing protein</fullName>
    </recommendedName>
</protein>
<dbReference type="PROSITE" id="PS50011">
    <property type="entry name" value="PROTEIN_KINASE_DOM"/>
    <property type="match status" value="1"/>
</dbReference>
<feature type="domain" description="Protein kinase" evidence="3">
    <location>
        <begin position="70"/>
        <end position="346"/>
    </location>
</feature>
<accession>A0A0C9T5D2</accession>
<dbReference type="InterPro" id="IPR051681">
    <property type="entry name" value="Ser/Thr_Kinases-Pseudokinases"/>
</dbReference>
<dbReference type="InterPro" id="IPR011009">
    <property type="entry name" value="Kinase-like_dom_sf"/>
</dbReference>
<sequence>MLVIITLMKLELEIMELFLKEKISSPSGIQVVDSVIKNRIAFEQPTQDTTWNLNDIRYRFAHDLTGHVMRVGEDPIAAGSYGDIYRGRFRVGGRPIDVAVKAMRTYLADDKRTKRLRREVRVWQNLKHVNVLPLFGTTMGFGRFPAMVCPWLENGPLTSYLERRGNSLKIGERLALLHDVAVGLQYLHSQSVVHGDLSGGNVLIRANGRACIADFGLSTLLTELGGSTFATSFQARGTLRWAAPELYLNDQTSGDEENPPRVPPTPRSDIYSFGGIMLQVLTGKIPYHYYPRDERVLLALSQGETPRRPSGALATDRQWSLIERCWTSVESRPSDDEIVEFTENELA</sequence>
<dbReference type="SUPFAM" id="SSF56112">
    <property type="entry name" value="Protein kinase-like (PK-like)"/>
    <property type="match status" value="1"/>
</dbReference>
<dbReference type="InterPro" id="IPR001245">
    <property type="entry name" value="Ser-Thr/Tyr_kinase_cat_dom"/>
</dbReference>
<keyword evidence="2" id="KW-0067">ATP-binding</keyword>
<dbReference type="InterPro" id="IPR000719">
    <property type="entry name" value="Prot_kinase_dom"/>
</dbReference>
<reference evidence="5" key="2">
    <citation type="submission" date="2015-01" db="EMBL/GenBank/DDBJ databases">
        <title>Evolutionary Origins and Diversification of the Mycorrhizal Mutualists.</title>
        <authorList>
            <consortium name="DOE Joint Genome Institute"/>
            <consortium name="Mycorrhizal Genomics Consortium"/>
            <person name="Kohler A."/>
            <person name="Kuo A."/>
            <person name="Nagy L.G."/>
            <person name="Floudas D."/>
            <person name="Copeland A."/>
            <person name="Barry K.W."/>
            <person name="Cichocki N."/>
            <person name="Veneault-Fourrey C."/>
            <person name="LaButti K."/>
            <person name="Lindquist E.A."/>
            <person name="Lipzen A."/>
            <person name="Lundell T."/>
            <person name="Morin E."/>
            <person name="Murat C."/>
            <person name="Riley R."/>
            <person name="Ohm R."/>
            <person name="Sun H."/>
            <person name="Tunlid A."/>
            <person name="Henrissat B."/>
            <person name="Grigoriev I.V."/>
            <person name="Hibbett D.S."/>
            <person name="Martin F."/>
        </authorList>
    </citation>
    <scope>NUCLEOTIDE SEQUENCE [LARGE SCALE GENOMIC DNA]</scope>
    <source>
        <strain evidence="5">ATCC 200175</strain>
    </source>
</reference>
<dbReference type="InterPro" id="IPR008266">
    <property type="entry name" value="Tyr_kinase_AS"/>
</dbReference>
<gene>
    <name evidence="4" type="ORF">PAXINDRAFT_16143</name>
</gene>